<sequence>METDAKGATGGASAVPAVPLVIGKEQAEKVFGQYVWERRSAVDRREATGLDTVETGPLLAESLAWIEVLRTRSSDEGWSASFGKPEFLIPAEKDQPGYPRSFVTVSRNFAGTDQQRAGAVHYFVQEAPGAEWKATALSWVNERPAVAGKAVVSNEVNRFVLRDKEIAAVGRDAAGAVTLSSTAGEDRKVCGRYAQYMSFTAPDGEPESEHFVPGALTTEVVKAYNVAFDHLELVRKRYAFEVTGTELPVMRLADGKSLVTCSFVRTDHWKGKNATFTYGTRNLGDVAALIGGGDKWWRDTVVRRSVTVTFEVAPQGPADVVGSNALVAPPLSAEGTPK</sequence>
<accession>A0AAU2JNU4</accession>
<proteinExistence type="predicted"/>
<dbReference type="AlphaFoldDB" id="A0AAU2JNU4"/>
<evidence type="ECO:0000313" key="2">
    <source>
        <dbReference type="EMBL" id="WTU74412.1"/>
    </source>
</evidence>
<dbReference type="Pfam" id="PF26366">
    <property type="entry name" value="DUF8094"/>
    <property type="match status" value="1"/>
</dbReference>
<feature type="domain" description="DUF8094" evidence="1">
    <location>
        <begin position="21"/>
        <end position="147"/>
    </location>
</feature>
<organism evidence="2">
    <name type="scientific">Streptomyces sp. NBC_00049</name>
    <dbReference type="NCBI Taxonomy" id="2903617"/>
    <lineage>
        <taxon>Bacteria</taxon>
        <taxon>Bacillati</taxon>
        <taxon>Actinomycetota</taxon>
        <taxon>Actinomycetes</taxon>
        <taxon>Kitasatosporales</taxon>
        <taxon>Streptomycetaceae</taxon>
        <taxon>Streptomyces</taxon>
    </lineage>
</organism>
<dbReference type="InterPro" id="IPR058407">
    <property type="entry name" value="DUF8094"/>
</dbReference>
<reference evidence="2" key="1">
    <citation type="submission" date="2022-10" db="EMBL/GenBank/DDBJ databases">
        <title>The complete genomes of actinobacterial strains from the NBC collection.</title>
        <authorList>
            <person name="Joergensen T.S."/>
            <person name="Alvarez Arevalo M."/>
            <person name="Sterndorff E.B."/>
            <person name="Faurdal D."/>
            <person name="Vuksanovic O."/>
            <person name="Mourched A.-S."/>
            <person name="Charusanti P."/>
            <person name="Shaw S."/>
            <person name="Blin K."/>
            <person name="Weber T."/>
        </authorList>
    </citation>
    <scope>NUCLEOTIDE SEQUENCE</scope>
    <source>
        <strain evidence="2">NBC_00049</strain>
    </source>
</reference>
<evidence type="ECO:0000259" key="1">
    <source>
        <dbReference type="Pfam" id="PF26366"/>
    </source>
</evidence>
<gene>
    <name evidence="2" type="ORF">OG327_14380</name>
</gene>
<dbReference type="EMBL" id="CP108264">
    <property type="protein sequence ID" value="WTU74412.1"/>
    <property type="molecule type" value="Genomic_DNA"/>
</dbReference>
<protein>
    <recommendedName>
        <fullName evidence="1">DUF8094 domain-containing protein</fullName>
    </recommendedName>
</protein>
<name>A0AAU2JNU4_9ACTN</name>